<dbReference type="PRINTS" id="PR00111">
    <property type="entry name" value="ABHYDROLASE"/>
</dbReference>
<dbReference type="EMBL" id="BAEO01000021">
    <property type="protein sequence ID" value="GAC18646.1"/>
    <property type="molecule type" value="Genomic_DNA"/>
</dbReference>
<dbReference type="eggNOG" id="COG0596">
    <property type="taxonomic scope" value="Bacteria"/>
</dbReference>
<evidence type="ECO:0000313" key="3">
    <source>
        <dbReference type="EMBL" id="GAC18646.1"/>
    </source>
</evidence>
<organism evidence="3 4">
    <name type="scientific">Paraglaciecola arctica BSs20135</name>
    <dbReference type="NCBI Taxonomy" id="493475"/>
    <lineage>
        <taxon>Bacteria</taxon>
        <taxon>Pseudomonadati</taxon>
        <taxon>Pseudomonadota</taxon>
        <taxon>Gammaproteobacteria</taxon>
        <taxon>Alteromonadales</taxon>
        <taxon>Alteromonadaceae</taxon>
        <taxon>Paraglaciecola</taxon>
    </lineage>
</organism>
<dbReference type="GO" id="GO:0016020">
    <property type="term" value="C:membrane"/>
    <property type="evidence" value="ECO:0007669"/>
    <property type="project" value="TreeGrafter"/>
</dbReference>
<feature type="domain" description="AB hydrolase-1" evidence="2">
    <location>
        <begin position="30"/>
        <end position="262"/>
    </location>
</feature>
<comment type="caution">
    <text evidence="3">The sequence shown here is derived from an EMBL/GenBank/DDBJ whole genome shotgun (WGS) entry which is preliminary data.</text>
</comment>
<dbReference type="PANTHER" id="PTHR43798:SF31">
    <property type="entry name" value="AB HYDROLASE SUPERFAMILY PROTEIN YCLE"/>
    <property type="match status" value="1"/>
</dbReference>
<dbReference type="InterPro" id="IPR050266">
    <property type="entry name" value="AB_hydrolase_sf"/>
</dbReference>
<evidence type="ECO:0000259" key="2">
    <source>
        <dbReference type="Pfam" id="PF00561"/>
    </source>
</evidence>
<dbReference type="InterPro" id="IPR000639">
    <property type="entry name" value="Epox_hydrolase-like"/>
</dbReference>
<gene>
    <name evidence="3" type="primary">mhpC</name>
    <name evidence="3" type="ORF">GARC_1674</name>
</gene>
<dbReference type="AlphaFoldDB" id="K6Y3U8"/>
<dbReference type="PRINTS" id="PR00412">
    <property type="entry name" value="EPOXHYDRLASE"/>
</dbReference>
<accession>K6Y3U8</accession>
<dbReference type="InterPro" id="IPR000073">
    <property type="entry name" value="AB_hydrolase_1"/>
</dbReference>
<dbReference type="EC" id="3.7.1.-" evidence="3"/>
<dbReference type="PANTHER" id="PTHR43798">
    <property type="entry name" value="MONOACYLGLYCEROL LIPASE"/>
    <property type="match status" value="1"/>
</dbReference>
<dbReference type="SUPFAM" id="SSF53474">
    <property type="entry name" value="alpha/beta-Hydrolases"/>
    <property type="match status" value="1"/>
</dbReference>
<dbReference type="Gene3D" id="3.40.50.1820">
    <property type="entry name" value="alpha/beta hydrolase"/>
    <property type="match status" value="1"/>
</dbReference>
<evidence type="ECO:0000313" key="4">
    <source>
        <dbReference type="Proteomes" id="UP000006327"/>
    </source>
</evidence>
<dbReference type="Pfam" id="PF00561">
    <property type="entry name" value="Abhydrolase_1"/>
    <property type="match status" value="1"/>
</dbReference>
<keyword evidence="4" id="KW-1185">Reference proteome</keyword>
<sequence length="279" mass="31406">MKKTNNPEIGQMINVQGVRTNVHDIGSGAPVMMFHGSGPGVTAWANWRLVMPDLAKHHRVIAPDMLGFGFTERPKNSLCNMDHWINHTIDLLDELGIERTDIVGNSFGGGIALALAIRFPKRVRRLVLMGSVGVPFKLTHGLDAVWGYEPSLKAMKGLLDIFAYDRKLVTDELAELRYQASIRPGFQDAFSALFPAPRQRWIEALQSNENDIRTLTHETLILHGREDKVIPLKTSQTLFEWVPNAQLHVFGHCGHWTQIEHANRFSKLVVDFLAETETN</sequence>
<keyword evidence="1 3" id="KW-0378">Hydrolase</keyword>
<dbReference type="Proteomes" id="UP000006327">
    <property type="component" value="Unassembled WGS sequence"/>
</dbReference>
<protein>
    <submittedName>
        <fullName evidence="3">2-hydroxy-6-ketonona-2,4-dienedioic acid hydrolase</fullName>
        <ecNumber evidence="3">3.7.1.-</ecNumber>
    </submittedName>
</protein>
<name>K6Y3U8_9ALTE</name>
<reference evidence="3 4" key="1">
    <citation type="journal article" date="2017" name="Antonie Van Leeuwenhoek">
        <title>Rhizobium rhizosphaerae sp. nov., a novel species isolated from rice rhizosphere.</title>
        <authorList>
            <person name="Zhao J.J."/>
            <person name="Zhang J."/>
            <person name="Zhang R.J."/>
            <person name="Zhang C.W."/>
            <person name="Yin H.Q."/>
            <person name="Zhang X.X."/>
        </authorList>
    </citation>
    <scope>NUCLEOTIDE SEQUENCE [LARGE SCALE GENOMIC DNA]</scope>
    <source>
        <strain evidence="3 4">BSs20135</strain>
    </source>
</reference>
<evidence type="ECO:0000256" key="1">
    <source>
        <dbReference type="ARBA" id="ARBA00022801"/>
    </source>
</evidence>
<proteinExistence type="predicted"/>
<dbReference type="STRING" id="493475.GARC_1674"/>
<dbReference type="GO" id="GO:0016787">
    <property type="term" value="F:hydrolase activity"/>
    <property type="evidence" value="ECO:0007669"/>
    <property type="project" value="UniProtKB-KW"/>
</dbReference>
<dbReference type="InterPro" id="IPR029058">
    <property type="entry name" value="AB_hydrolase_fold"/>
</dbReference>